<evidence type="ECO:0000313" key="18">
    <source>
        <dbReference type="Proteomes" id="UP001208570"/>
    </source>
</evidence>
<dbReference type="InterPro" id="IPR013792">
    <property type="entry name" value="RNA3'P_cycl/enolpyr_Trfase_a/b"/>
</dbReference>
<dbReference type="PANTHER" id="PTHR43783">
    <property type="entry name" value="UDP-N-ACETYLGLUCOSAMINE 1-CARBOXYVINYLTRANSFERASE"/>
    <property type="match status" value="1"/>
</dbReference>
<keyword evidence="3" id="KW-0963">Cytoplasm</keyword>
<evidence type="ECO:0000256" key="2">
    <source>
        <dbReference type="ARBA" id="ARBA00004752"/>
    </source>
</evidence>
<name>A0AAD9MVC0_9ANNE</name>
<dbReference type="NCBIfam" id="TIGR01072">
    <property type="entry name" value="murA"/>
    <property type="match status" value="1"/>
</dbReference>
<keyword evidence="6" id="KW-0133">Cell shape</keyword>
<evidence type="ECO:0000256" key="9">
    <source>
        <dbReference type="ARBA" id="ARBA00023316"/>
    </source>
</evidence>
<dbReference type="InterPro" id="IPR036968">
    <property type="entry name" value="Enolpyruvate_Tfrase_sf"/>
</dbReference>
<dbReference type="InterPro" id="IPR005750">
    <property type="entry name" value="UDP_GlcNAc_COvinyl_MurA"/>
</dbReference>
<evidence type="ECO:0000256" key="4">
    <source>
        <dbReference type="ARBA" id="ARBA00022618"/>
    </source>
</evidence>
<dbReference type="Proteomes" id="UP001208570">
    <property type="component" value="Unassembled WGS sequence"/>
</dbReference>
<dbReference type="PANTHER" id="PTHR43783:SF1">
    <property type="entry name" value="UDP-N-ACETYLGLUCOSAMINE 1-CARBOXYVINYLTRANSFERASE"/>
    <property type="match status" value="1"/>
</dbReference>
<comment type="similarity">
    <text evidence="10">Belongs to the EPSP synthase family. MurA subfamily.</text>
</comment>
<dbReference type="InterPro" id="IPR050068">
    <property type="entry name" value="MurA_subfamily"/>
</dbReference>
<evidence type="ECO:0000313" key="17">
    <source>
        <dbReference type="EMBL" id="KAK2146785.1"/>
    </source>
</evidence>
<keyword evidence="8" id="KW-0131">Cell cycle</keyword>
<evidence type="ECO:0000259" key="16">
    <source>
        <dbReference type="Pfam" id="PF00275"/>
    </source>
</evidence>
<dbReference type="EMBL" id="JAODUP010000583">
    <property type="protein sequence ID" value="KAK2146785.1"/>
    <property type="molecule type" value="Genomic_DNA"/>
</dbReference>
<dbReference type="HAMAP" id="MF_00111">
    <property type="entry name" value="MurA"/>
    <property type="match status" value="1"/>
</dbReference>
<keyword evidence="7" id="KW-0573">Peptidoglycan synthesis</keyword>
<dbReference type="Pfam" id="PF00275">
    <property type="entry name" value="EPSP_synthase"/>
    <property type="match status" value="1"/>
</dbReference>
<evidence type="ECO:0000256" key="10">
    <source>
        <dbReference type="ARBA" id="ARBA00038367"/>
    </source>
</evidence>
<dbReference type="GO" id="GO:0071555">
    <property type="term" value="P:cell wall organization"/>
    <property type="evidence" value="ECO:0007669"/>
    <property type="project" value="UniProtKB-KW"/>
</dbReference>
<dbReference type="GO" id="GO:0008760">
    <property type="term" value="F:UDP-N-acetylglucosamine 1-carboxyvinyltransferase activity"/>
    <property type="evidence" value="ECO:0007669"/>
    <property type="project" value="UniProtKB-EC"/>
</dbReference>
<evidence type="ECO:0000256" key="12">
    <source>
        <dbReference type="ARBA" id="ARBA00039754"/>
    </source>
</evidence>
<dbReference type="GO" id="GO:0051301">
    <property type="term" value="P:cell division"/>
    <property type="evidence" value="ECO:0007669"/>
    <property type="project" value="UniProtKB-KW"/>
</dbReference>
<evidence type="ECO:0000256" key="13">
    <source>
        <dbReference type="ARBA" id="ARBA00042443"/>
    </source>
</evidence>
<comment type="catalytic activity">
    <reaction evidence="15">
        <text>phosphoenolpyruvate + UDP-N-acetyl-alpha-D-glucosamine = UDP-N-acetyl-3-O-(1-carboxyvinyl)-alpha-D-glucosamine + phosphate</text>
        <dbReference type="Rhea" id="RHEA:18681"/>
        <dbReference type="ChEBI" id="CHEBI:43474"/>
        <dbReference type="ChEBI" id="CHEBI:57705"/>
        <dbReference type="ChEBI" id="CHEBI:58702"/>
        <dbReference type="ChEBI" id="CHEBI:68483"/>
        <dbReference type="EC" id="2.5.1.7"/>
    </reaction>
</comment>
<dbReference type="InterPro" id="IPR001986">
    <property type="entry name" value="Enolpyruvate_Tfrase_dom"/>
</dbReference>
<evidence type="ECO:0000256" key="5">
    <source>
        <dbReference type="ARBA" id="ARBA00022679"/>
    </source>
</evidence>
<gene>
    <name evidence="17" type="ORF">LSH36_583g01241</name>
</gene>
<evidence type="ECO:0000256" key="15">
    <source>
        <dbReference type="ARBA" id="ARBA00047527"/>
    </source>
</evidence>
<reference evidence="17" key="1">
    <citation type="journal article" date="2023" name="Mol. Biol. Evol.">
        <title>Third-Generation Sequencing Reveals the Adaptive Role of the Epigenome in Three Deep-Sea Polychaetes.</title>
        <authorList>
            <person name="Perez M."/>
            <person name="Aroh O."/>
            <person name="Sun Y."/>
            <person name="Lan Y."/>
            <person name="Juniper S.K."/>
            <person name="Young C.R."/>
            <person name="Angers B."/>
            <person name="Qian P.Y."/>
        </authorList>
    </citation>
    <scope>NUCLEOTIDE SEQUENCE</scope>
    <source>
        <strain evidence="17">P08H-3</strain>
    </source>
</reference>
<proteinExistence type="inferred from homology"/>
<dbReference type="CDD" id="cd01555">
    <property type="entry name" value="UdpNAET"/>
    <property type="match status" value="1"/>
</dbReference>
<keyword evidence="9" id="KW-0961">Cell wall biogenesis/degradation</keyword>
<dbReference type="EC" id="2.5.1.7" evidence="11"/>
<keyword evidence="18" id="KW-1185">Reference proteome</keyword>
<comment type="pathway">
    <text evidence="2">Cell wall biogenesis; peptidoglycan biosynthesis.</text>
</comment>
<comment type="caution">
    <text evidence="17">The sequence shown here is derived from an EMBL/GenBank/DDBJ whole genome shotgun (WGS) entry which is preliminary data.</text>
</comment>
<dbReference type="GO" id="GO:0005737">
    <property type="term" value="C:cytoplasm"/>
    <property type="evidence" value="ECO:0007669"/>
    <property type="project" value="UniProtKB-SubCell"/>
</dbReference>
<dbReference type="GO" id="GO:0008360">
    <property type="term" value="P:regulation of cell shape"/>
    <property type="evidence" value="ECO:0007669"/>
    <property type="project" value="UniProtKB-KW"/>
</dbReference>
<keyword evidence="4" id="KW-0132">Cell division</keyword>
<comment type="subcellular location">
    <subcellularLocation>
        <location evidence="1">Cytoplasm</location>
    </subcellularLocation>
</comment>
<evidence type="ECO:0000256" key="6">
    <source>
        <dbReference type="ARBA" id="ARBA00022960"/>
    </source>
</evidence>
<dbReference type="AlphaFoldDB" id="A0AAD9MVC0"/>
<organism evidence="17 18">
    <name type="scientific">Paralvinella palmiformis</name>
    <dbReference type="NCBI Taxonomy" id="53620"/>
    <lineage>
        <taxon>Eukaryota</taxon>
        <taxon>Metazoa</taxon>
        <taxon>Spiralia</taxon>
        <taxon>Lophotrochozoa</taxon>
        <taxon>Annelida</taxon>
        <taxon>Polychaeta</taxon>
        <taxon>Sedentaria</taxon>
        <taxon>Canalipalpata</taxon>
        <taxon>Terebellida</taxon>
        <taxon>Terebelliformia</taxon>
        <taxon>Alvinellidae</taxon>
        <taxon>Paralvinella</taxon>
    </lineage>
</organism>
<keyword evidence="5" id="KW-0808">Transferase</keyword>
<dbReference type="NCBIfam" id="NF006873">
    <property type="entry name" value="PRK09369.1"/>
    <property type="match status" value="1"/>
</dbReference>
<evidence type="ECO:0000256" key="1">
    <source>
        <dbReference type="ARBA" id="ARBA00004496"/>
    </source>
</evidence>
<protein>
    <recommendedName>
        <fullName evidence="12">UDP-N-acetylglucosamine 1-carboxyvinyltransferase</fullName>
        <ecNumber evidence="11">2.5.1.7</ecNumber>
    </recommendedName>
    <alternativeName>
        <fullName evidence="13">Enoylpyruvate transferase</fullName>
    </alternativeName>
    <alternativeName>
        <fullName evidence="14">UDP-N-acetylglucosamine enolpyruvyl transferase</fullName>
    </alternativeName>
</protein>
<feature type="domain" description="Enolpyruvate transferase" evidence="16">
    <location>
        <begin position="21"/>
        <end position="428"/>
    </location>
</feature>
<dbReference type="Gene3D" id="3.65.10.10">
    <property type="entry name" value="Enolpyruvate transferase domain"/>
    <property type="match status" value="2"/>
</dbReference>
<evidence type="ECO:0000256" key="8">
    <source>
        <dbReference type="ARBA" id="ARBA00023306"/>
    </source>
</evidence>
<accession>A0AAD9MVC0</accession>
<evidence type="ECO:0000256" key="3">
    <source>
        <dbReference type="ARBA" id="ARBA00022490"/>
    </source>
</evidence>
<dbReference type="GO" id="GO:0019277">
    <property type="term" value="P:UDP-N-acetylgalactosamine biosynthetic process"/>
    <property type="evidence" value="ECO:0007669"/>
    <property type="project" value="InterPro"/>
</dbReference>
<evidence type="ECO:0000256" key="14">
    <source>
        <dbReference type="ARBA" id="ARBA00042842"/>
    </source>
</evidence>
<dbReference type="SUPFAM" id="SSF55205">
    <property type="entry name" value="EPT/RTPC-like"/>
    <property type="match status" value="1"/>
</dbReference>
<evidence type="ECO:0000256" key="11">
    <source>
        <dbReference type="ARBA" id="ARBA00039108"/>
    </source>
</evidence>
<evidence type="ECO:0000256" key="7">
    <source>
        <dbReference type="ARBA" id="ARBA00022984"/>
    </source>
</evidence>
<sequence length="439" mass="47898">MLLTDVSFRKTIIYMPYYHIQGGHALHGNIRASGNKNSALPCLAASLLSEDPVTLHNVPDIEDVQVMIRIIRSLGIETKQIHANTYQIHAAHVSEYTVAPELARSIRASILFAPPLLIRKQKAVLHAPGGDVIGIRRLDTHFLALQSLGVHVNVGPPFEFTADVLTGTDIFLDEASVTATENAIMLAVLSKGNTIIENAACEPHVQDLCHMLCSMGADIKGIGSNMLYITGVTALHGTDFSMGTDFMEVGSFIGLAVTTHSELRIHNVQPTHLKMIRHMFAKLGVYWDYEDDILCVSAQQKLKSMLDLAGNISKIDDAPWPGFPPDLISIATVIATQTEGTVLIHEKMFESRMFFVDKLISMGAHIVLCDPHRAVVSGPASLSGTELSSPDVRAGMALLIAALCAQGESRIHNIYQIDRGYEHIHTRLKTIGAHIELVT</sequence>